<dbReference type="InterPro" id="IPR029044">
    <property type="entry name" value="Nucleotide-diphossugar_trans"/>
</dbReference>
<dbReference type="AlphaFoldDB" id="A0A1S8M8T9"/>
<dbReference type="Proteomes" id="UP000190951">
    <property type="component" value="Chromosome"/>
</dbReference>
<name>A0A1S8M8T9_9CLOT</name>
<dbReference type="Gene3D" id="3.90.550.10">
    <property type="entry name" value="Spore Coat Polysaccharide Biosynthesis Protein SpsA, Chain A"/>
    <property type="match status" value="1"/>
</dbReference>
<dbReference type="CDD" id="cd00761">
    <property type="entry name" value="Glyco_tranf_GTA_type"/>
    <property type="match status" value="1"/>
</dbReference>
<proteinExistence type="predicted"/>
<protein>
    <submittedName>
        <fullName evidence="1">Uncharacterized protein</fullName>
    </submittedName>
</protein>
<sequence length="252" mass="29562">MKFNIDREKKIIIKNRINYEKVYKPGVSIIVCTNKIKYLENIFDNYSRLSYHKKEMIIILNKMNLSINEYKKKAKLFSDVKIVKKSEKITLGECLNYGVKISKYNYILKMDDDDYYGENYILDEIISLIYSKASVVGKASFFVYYEGYNKLQLMYPEGNEKYIPNIAGSTLLIKKNVFSKVKFRNVSLAEDAMFVEDCFKNGIKIYSGNRFNYIYFKHKSTGDHTWKISAEDLMKVTKNIGSFKNYISIVTI</sequence>
<dbReference type="InterPro" id="IPR001173">
    <property type="entry name" value="Glyco_trans_2-like"/>
</dbReference>
<reference evidence="1 2" key="1">
    <citation type="submission" date="2022-04" db="EMBL/GenBank/DDBJ databases">
        <title>Genome sequence of C. roseum typestrain.</title>
        <authorList>
            <person name="Poehlein A."/>
            <person name="Schoch T."/>
            <person name="Duerre P."/>
            <person name="Daniel R."/>
        </authorList>
    </citation>
    <scope>NUCLEOTIDE SEQUENCE [LARGE SCALE GENOMIC DNA]</scope>
    <source>
        <strain evidence="1 2">DSM 7320</strain>
    </source>
</reference>
<evidence type="ECO:0000313" key="2">
    <source>
        <dbReference type="Proteomes" id="UP000190951"/>
    </source>
</evidence>
<keyword evidence="2" id="KW-1185">Reference proteome</keyword>
<gene>
    <name evidence="1" type="ORF">CROST_029770</name>
</gene>
<dbReference type="Pfam" id="PF00535">
    <property type="entry name" value="Glycos_transf_2"/>
    <property type="match status" value="1"/>
</dbReference>
<evidence type="ECO:0000313" key="1">
    <source>
        <dbReference type="EMBL" id="URZ12260.1"/>
    </source>
</evidence>
<organism evidence="1 2">
    <name type="scientific">Clostridium felsineum</name>
    <dbReference type="NCBI Taxonomy" id="36839"/>
    <lineage>
        <taxon>Bacteria</taxon>
        <taxon>Bacillati</taxon>
        <taxon>Bacillota</taxon>
        <taxon>Clostridia</taxon>
        <taxon>Eubacteriales</taxon>
        <taxon>Clostridiaceae</taxon>
        <taxon>Clostridium</taxon>
    </lineage>
</organism>
<dbReference type="KEGG" id="crw:CROST_029770"/>
<dbReference type="EMBL" id="CP096983">
    <property type="protein sequence ID" value="URZ12260.1"/>
    <property type="molecule type" value="Genomic_DNA"/>
</dbReference>
<dbReference type="SUPFAM" id="SSF53448">
    <property type="entry name" value="Nucleotide-diphospho-sugar transferases"/>
    <property type="match status" value="1"/>
</dbReference>
<accession>A0A1S8M8T9</accession>
<dbReference type="RefSeq" id="WP_077833908.1">
    <property type="nucleotide sequence ID" value="NZ_CP096983.1"/>
</dbReference>
<dbReference type="STRING" id="84029.CROST_26440"/>